<dbReference type="PANTHER" id="PTHR33147:SF39">
    <property type="entry name" value="DRO1 PROTEIN-RELATED"/>
    <property type="match status" value="1"/>
</dbReference>
<keyword evidence="4" id="KW-1015">Disulfide bond</keyword>
<comment type="subcellular location">
    <subcellularLocation>
        <location evidence="1">Secreted</location>
    </subcellularLocation>
</comment>
<sequence length="104" mass="10792">MFVIVEEMMVSEAAVCSAPSKLFRGICFSDSNCSSVCEKEGFLSGECDGLRRRCICQKDCNGNGGSDAQGPPEQGGGGDSDGGDAGQGPPEQSAAVNRKFMIMS</sequence>
<dbReference type="AlphaFoldDB" id="A0A8X8X3Y7"/>
<name>A0A8X8X3Y7_SALSN</name>
<evidence type="ECO:0000313" key="7">
    <source>
        <dbReference type="EMBL" id="KAG6407310.1"/>
    </source>
</evidence>
<organism evidence="7">
    <name type="scientific">Salvia splendens</name>
    <name type="common">Scarlet sage</name>
    <dbReference type="NCBI Taxonomy" id="180675"/>
    <lineage>
        <taxon>Eukaryota</taxon>
        <taxon>Viridiplantae</taxon>
        <taxon>Streptophyta</taxon>
        <taxon>Embryophyta</taxon>
        <taxon>Tracheophyta</taxon>
        <taxon>Spermatophyta</taxon>
        <taxon>Magnoliopsida</taxon>
        <taxon>eudicotyledons</taxon>
        <taxon>Gunneridae</taxon>
        <taxon>Pentapetalae</taxon>
        <taxon>asterids</taxon>
        <taxon>lamiids</taxon>
        <taxon>Lamiales</taxon>
        <taxon>Lamiaceae</taxon>
        <taxon>Nepetoideae</taxon>
        <taxon>Mentheae</taxon>
        <taxon>Salviinae</taxon>
        <taxon>Salvia</taxon>
        <taxon>Salvia subgen. Calosphace</taxon>
        <taxon>core Calosphace</taxon>
    </lineage>
</organism>
<comment type="caution">
    <text evidence="7">The sequence shown here is derived from an EMBL/GenBank/DDBJ whole genome shotgun (WGS) entry which is preliminary data.</text>
</comment>
<evidence type="ECO:0000256" key="5">
    <source>
        <dbReference type="SAM" id="MobiDB-lite"/>
    </source>
</evidence>
<evidence type="ECO:0000256" key="3">
    <source>
        <dbReference type="ARBA" id="ARBA00022729"/>
    </source>
</evidence>
<proteinExistence type="predicted"/>
<keyword evidence="2" id="KW-0964">Secreted</keyword>
<dbReference type="SUPFAM" id="SSF57095">
    <property type="entry name" value="Scorpion toxin-like"/>
    <property type="match status" value="1"/>
</dbReference>
<accession>A0A8X8X3Y7</accession>
<dbReference type="InterPro" id="IPR003614">
    <property type="entry name" value="Knottins"/>
</dbReference>
<evidence type="ECO:0000256" key="2">
    <source>
        <dbReference type="ARBA" id="ARBA00022525"/>
    </source>
</evidence>
<feature type="region of interest" description="Disordered" evidence="5">
    <location>
        <begin position="62"/>
        <end position="104"/>
    </location>
</feature>
<evidence type="ECO:0000256" key="1">
    <source>
        <dbReference type="ARBA" id="ARBA00004613"/>
    </source>
</evidence>
<evidence type="ECO:0000313" key="8">
    <source>
        <dbReference type="Proteomes" id="UP000298416"/>
    </source>
</evidence>
<feature type="compositionally biased region" description="Gly residues" evidence="5">
    <location>
        <begin position="62"/>
        <end position="86"/>
    </location>
</feature>
<dbReference type="InterPro" id="IPR008176">
    <property type="entry name" value="Defensin_plant"/>
</dbReference>
<reference evidence="7" key="1">
    <citation type="submission" date="2018-01" db="EMBL/GenBank/DDBJ databases">
        <authorList>
            <person name="Mao J.F."/>
        </authorList>
    </citation>
    <scope>NUCLEOTIDE SEQUENCE</scope>
    <source>
        <strain evidence="7">Huo1</strain>
        <tissue evidence="7">Leaf</tissue>
    </source>
</reference>
<dbReference type="EMBL" id="PNBA02000011">
    <property type="protein sequence ID" value="KAG6407310.1"/>
    <property type="molecule type" value="Genomic_DNA"/>
</dbReference>
<dbReference type="Gene3D" id="3.30.30.10">
    <property type="entry name" value="Knottin, scorpion toxin-like"/>
    <property type="match status" value="1"/>
</dbReference>
<dbReference type="Pfam" id="PF00304">
    <property type="entry name" value="Gamma-thionin"/>
    <property type="match status" value="1"/>
</dbReference>
<dbReference type="PRINTS" id="PR00288">
    <property type="entry name" value="PUROTHIONIN"/>
</dbReference>
<evidence type="ECO:0000256" key="4">
    <source>
        <dbReference type="ARBA" id="ARBA00023157"/>
    </source>
</evidence>
<reference evidence="7" key="2">
    <citation type="submission" date="2020-08" db="EMBL/GenBank/DDBJ databases">
        <title>Plant Genome Project.</title>
        <authorList>
            <person name="Zhang R.-G."/>
        </authorList>
    </citation>
    <scope>NUCLEOTIDE SEQUENCE</scope>
    <source>
        <strain evidence="7">Huo1</strain>
        <tissue evidence="7">Leaf</tissue>
    </source>
</reference>
<protein>
    <recommendedName>
        <fullName evidence="6">Knottins-like domain-containing protein</fullName>
    </recommendedName>
</protein>
<dbReference type="GO" id="GO:0006952">
    <property type="term" value="P:defense response"/>
    <property type="evidence" value="ECO:0007669"/>
    <property type="project" value="InterPro"/>
</dbReference>
<dbReference type="InterPro" id="IPR036574">
    <property type="entry name" value="Scorpion_toxin-like_sf"/>
</dbReference>
<dbReference type="SMART" id="SM00505">
    <property type="entry name" value="Knot1"/>
    <property type="match status" value="1"/>
</dbReference>
<gene>
    <name evidence="7" type="ORF">SASPL_130297</name>
</gene>
<keyword evidence="3" id="KW-0732">Signal</keyword>
<dbReference type="Proteomes" id="UP000298416">
    <property type="component" value="Unassembled WGS sequence"/>
</dbReference>
<dbReference type="PROSITE" id="PS00940">
    <property type="entry name" value="GAMMA_THIONIN"/>
    <property type="match status" value="1"/>
</dbReference>
<dbReference type="GO" id="GO:0005576">
    <property type="term" value="C:extracellular region"/>
    <property type="evidence" value="ECO:0007669"/>
    <property type="project" value="UniProtKB-SubCell"/>
</dbReference>
<feature type="domain" description="Knottins-like" evidence="6">
    <location>
        <begin position="15"/>
        <end position="60"/>
    </location>
</feature>
<evidence type="ECO:0000259" key="6">
    <source>
        <dbReference type="SMART" id="SM00505"/>
    </source>
</evidence>
<dbReference type="PANTHER" id="PTHR33147">
    <property type="entry name" value="DEFENSIN-LIKE PROTEIN 1"/>
    <property type="match status" value="1"/>
</dbReference>
<dbReference type="CDD" id="cd00107">
    <property type="entry name" value="Knot1"/>
    <property type="match status" value="1"/>
</dbReference>
<keyword evidence="8" id="KW-1185">Reference proteome</keyword>